<protein>
    <submittedName>
        <fullName evidence="2">Uncharacterized protein</fullName>
    </submittedName>
</protein>
<keyword evidence="1" id="KW-1133">Transmembrane helix</keyword>
<evidence type="ECO:0000313" key="3">
    <source>
        <dbReference type="Proteomes" id="UP000295560"/>
    </source>
</evidence>
<keyword evidence="3" id="KW-1185">Reference proteome</keyword>
<dbReference type="AlphaFoldDB" id="A0A4R1IBC1"/>
<comment type="caution">
    <text evidence="2">The sequence shown here is derived from an EMBL/GenBank/DDBJ whole genome shotgun (WGS) entry which is preliminary data.</text>
</comment>
<sequence length="236" mass="24718">MTRRADAVLARRTELEARRRRLAAGPRSDVGTVLALARLACADRLAGDLAVIRADALARIERARPAELPALHRRLESELAAVGGRLDRTFDEQTGPPLRRLAAGLCPGAVILPLDASTTGPDVLRAAAVDAPARRSFLADPRLIGALAGIPVLAAHGIGLAAALVAAGLVLLAGCVARIRTVDRERARLVEHVTRSVASATAAGEREIARRLIRTEAAVVAALDRAARARAEPVAV</sequence>
<keyword evidence="1" id="KW-0812">Transmembrane</keyword>
<proteinExistence type="predicted"/>
<reference evidence="2 3" key="1">
    <citation type="submission" date="2019-03" db="EMBL/GenBank/DDBJ databases">
        <title>Sequencing the genomes of 1000 actinobacteria strains.</title>
        <authorList>
            <person name="Klenk H.-P."/>
        </authorList>
    </citation>
    <scope>NUCLEOTIDE SEQUENCE [LARGE SCALE GENOMIC DNA]</scope>
    <source>
        <strain evidence="2 3">DSM 44969</strain>
    </source>
</reference>
<feature type="transmembrane region" description="Helical" evidence="1">
    <location>
        <begin position="143"/>
        <end position="176"/>
    </location>
</feature>
<gene>
    <name evidence="2" type="ORF">EV378_3600</name>
</gene>
<dbReference type="RefSeq" id="WP_132426865.1">
    <property type="nucleotide sequence ID" value="NZ_SMFZ01000001.1"/>
</dbReference>
<keyword evidence="1" id="KW-0472">Membrane</keyword>
<accession>A0A4R1IBC1</accession>
<evidence type="ECO:0000313" key="2">
    <source>
        <dbReference type="EMBL" id="TCK27722.1"/>
    </source>
</evidence>
<dbReference type="Proteomes" id="UP000295560">
    <property type="component" value="Unassembled WGS sequence"/>
</dbReference>
<name>A0A4R1IBC1_PSEEN</name>
<evidence type="ECO:0000256" key="1">
    <source>
        <dbReference type="SAM" id="Phobius"/>
    </source>
</evidence>
<dbReference type="EMBL" id="SMFZ01000001">
    <property type="protein sequence ID" value="TCK27722.1"/>
    <property type="molecule type" value="Genomic_DNA"/>
</dbReference>
<organism evidence="2 3">
    <name type="scientific">Pseudonocardia endophytica</name>
    <dbReference type="NCBI Taxonomy" id="401976"/>
    <lineage>
        <taxon>Bacteria</taxon>
        <taxon>Bacillati</taxon>
        <taxon>Actinomycetota</taxon>
        <taxon>Actinomycetes</taxon>
        <taxon>Pseudonocardiales</taxon>
        <taxon>Pseudonocardiaceae</taxon>
        <taxon>Pseudonocardia</taxon>
    </lineage>
</organism>